<dbReference type="InParanoid" id="F2ULF8"/>
<evidence type="ECO:0000256" key="3">
    <source>
        <dbReference type="ARBA" id="ARBA00022692"/>
    </source>
</evidence>
<evidence type="ECO:0000313" key="10">
    <source>
        <dbReference type="EMBL" id="EGD77957.1"/>
    </source>
</evidence>
<dbReference type="eggNOG" id="KOG0064">
    <property type="taxonomic scope" value="Eukaryota"/>
</dbReference>
<keyword evidence="7" id="KW-0472">Membrane</keyword>
<dbReference type="PROSITE" id="PS00211">
    <property type="entry name" value="ABC_TRANSPORTER_1"/>
    <property type="match status" value="1"/>
</dbReference>
<dbReference type="InterPro" id="IPR017871">
    <property type="entry name" value="ABC_transporter-like_CS"/>
</dbReference>
<feature type="region of interest" description="Disordered" evidence="8">
    <location>
        <begin position="490"/>
        <end position="510"/>
    </location>
</feature>
<dbReference type="PANTHER" id="PTHR11384:SF56">
    <property type="entry name" value="ABC TRANSPORTER D FAMILY MEMBER 1"/>
    <property type="match status" value="1"/>
</dbReference>
<dbReference type="OMA" id="MEIEHTE"/>
<feature type="region of interest" description="Disordered" evidence="8">
    <location>
        <begin position="1103"/>
        <end position="1149"/>
    </location>
</feature>
<dbReference type="SMART" id="SM00382">
    <property type="entry name" value="AAA"/>
    <property type="match status" value="2"/>
</dbReference>
<dbReference type="GO" id="GO:0140359">
    <property type="term" value="F:ABC-type transporter activity"/>
    <property type="evidence" value="ECO:0007669"/>
    <property type="project" value="InterPro"/>
</dbReference>
<evidence type="ECO:0000256" key="7">
    <source>
        <dbReference type="ARBA" id="ARBA00023136"/>
    </source>
</evidence>
<dbReference type="Pfam" id="PF00005">
    <property type="entry name" value="ABC_tran"/>
    <property type="match status" value="2"/>
</dbReference>
<organism evidence="11">
    <name type="scientific">Salpingoeca rosetta (strain ATCC 50818 / BSB-021)</name>
    <dbReference type="NCBI Taxonomy" id="946362"/>
    <lineage>
        <taxon>Eukaryota</taxon>
        <taxon>Choanoflagellata</taxon>
        <taxon>Craspedida</taxon>
        <taxon>Salpingoecidae</taxon>
        <taxon>Salpingoeca</taxon>
    </lineage>
</organism>
<evidence type="ECO:0000256" key="5">
    <source>
        <dbReference type="ARBA" id="ARBA00022840"/>
    </source>
</evidence>
<reference evidence="10" key="1">
    <citation type="submission" date="2009-08" db="EMBL/GenBank/DDBJ databases">
        <title>Annotation of Salpingoeca rosetta.</title>
        <authorList>
            <consortium name="The Broad Institute Genome Sequencing Platform"/>
            <person name="Russ C."/>
            <person name="Cuomo C."/>
            <person name="Burger G."/>
            <person name="Gray M.W."/>
            <person name="Holland P.W.H."/>
            <person name="King N."/>
            <person name="Lang F.B.F."/>
            <person name="Roger A.J."/>
            <person name="Ruiz-Trillo I."/>
            <person name="Young S.K."/>
            <person name="Zeng Q."/>
            <person name="Gargeya S."/>
            <person name="Alvarado L."/>
            <person name="Berlin A."/>
            <person name="Chapman S.B."/>
            <person name="Chen Z."/>
            <person name="Freedman E."/>
            <person name="Gellesch M."/>
            <person name="Goldberg J."/>
            <person name="Griggs A."/>
            <person name="Gujja S."/>
            <person name="Heilman E."/>
            <person name="Heiman D."/>
            <person name="Howarth C."/>
            <person name="Mehta T."/>
            <person name="Neiman D."/>
            <person name="Pearson M."/>
            <person name="Roberts A."/>
            <person name="Saif S."/>
            <person name="Shea T."/>
            <person name="Shenoy N."/>
            <person name="Sisk P."/>
            <person name="Stolte C."/>
            <person name="Sykes S."/>
            <person name="White J."/>
            <person name="Yandava C."/>
            <person name="Haas B."/>
            <person name="Nusbaum C."/>
            <person name="Birren B."/>
        </authorList>
    </citation>
    <scope>NUCLEOTIDE SEQUENCE [LARGE SCALE GENOMIC DNA]</scope>
    <source>
        <strain evidence="10">ATCC 50818</strain>
    </source>
</reference>
<evidence type="ECO:0000313" key="11">
    <source>
        <dbReference type="Proteomes" id="UP000007799"/>
    </source>
</evidence>
<keyword evidence="11" id="KW-1185">Reference proteome</keyword>
<dbReference type="KEGG" id="sre:PTSG_09591"/>
<evidence type="ECO:0000256" key="2">
    <source>
        <dbReference type="ARBA" id="ARBA00022448"/>
    </source>
</evidence>
<dbReference type="FunCoup" id="F2ULF8">
    <property type="interactions" value="1541"/>
</dbReference>
<dbReference type="Gene3D" id="3.40.50.300">
    <property type="entry name" value="P-loop containing nucleotide triphosphate hydrolases"/>
    <property type="match status" value="2"/>
</dbReference>
<gene>
    <name evidence="10" type="ORF">PTSG_09591</name>
</gene>
<keyword evidence="2" id="KW-0813">Transport</keyword>
<evidence type="ECO:0000256" key="4">
    <source>
        <dbReference type="ARBA" id="ARBA00022741"/>
    </source>
</evidence>
<dbReference type="PROSITE" id="PS50893">
    <property type="entry name" value="ABC_TRANSPORTER_2"/>
    <property type="match status" value="2"/>
</dbReference>
<dbReference type="GO" id="GO:0042760">
    <property type="term" value="P:very long-chain fatty acid catabolic process"/>
    <property type="evidence" value="ECO:0007669"/>
    <property type="project" value="TreeGrafter"/>
</dbReference>
<dbReference type="Pfam" id="PF06472">
    <property type="entry name" value="ABC_membrane_2"/>
    <property type="match status" value="2"/>
</dbReference>
<dbReference type="InterPro" id="IPR011527">
    <property type="entry name" value="ABC1_TM_dom"/>
</dbReference>
<proteinExistence type="inferred from homology"/>
<dbReference type="GO" id="GO:0006635">
    <property type="term" value="P:fatty acid beta-oxidation"/>
    <property type="evidence" value="ECO:0007669"/>
    <property type="project" value="TreeGrafter"/>
</dbReference>
<dbReference type="InterPro" id="IPR003439">
    <property type="entry name" value="ABC_transporter-like_ATP-bd"/>
</dbReference>
<evidence type="ECO:0000256" key="8">
    <source>
        <dbReference type="SAM" id="MobiDB-lite"/>
    </source>
</evidence>
<dbReference type="RefSeq" id="XP_004990020.1">
    <property type="nucleotide sequence ID" value="XM_004989963.1"/>
</dbReference>
<dbReference type="Proteomes" id="UP000007799">
    <property type="component" value="Unassembled WGS sequence"/>
</dbReference>
<dbReference type="GO" id="GO:0005524">
    <property type="term" value="F:ATP binding"/>
    <property type="evidence" value="ECO:0007669"/>
    <property type="project" value="UniProtKB-KW"/>
</dbReference>
<dbReference type="EMBL" id="GL832980">
    <property type="protein sequence ID" value="EGD77957.1"/>
    <property type="molecule type" value="Genomic_DNA"/>
</dbReference>
<name>F2ULF8_SALR5</name>
<dbReference type="AlphaFoldDB" id="F2ULF8"/>
<dbReference type="PANTHER" id="PTHR11384">
    <property type="entry name" value="ATP-BINDING CASSETTE, SUB-FAMILY D MEMBER"/>
    <property type="match status" value="1"/>
</dbReference>
<dbReference type="CDD" id="cd03223">
    <property type="entry name" value="ABCD_peroxisomal_ALDP"/>
    <property type="match status" value="2"/>
</dbReference>
<dbReference type="STRING" id="946362.F2ULF8"/>
<sequence length="1149" mass="126157">MTRWRRGHVLAASATTAAALFALRWSYVTVAVVLVRSISPNFAKLFSKRNKLSEAFRTAVGRLVTHSEAIAALNGDAREQSIVQQAFASLNSHITRMISTQWRFGMAEDFITKYAASTMAMIVILGPFFGGDLRTDYTPEGNATTLSTMRYVTSVIIHQLTAIAGLARCLRKIMSLQSYVRRVGGMRDALLEIAAHEQEEVQFADGDAIAFDGVEVVTPTGQKLVSDLSFHVQPGRNMLITGPNGAGKSSIFRCLGALWTVQRGTITRPGGSGQGLHDKVFYLPQKPYNVVGDLRDQIMYPVTSEATKAALSDEDLRALLQLVDLAYLVDRSQATTAVNWEQTLSLGETQRLAMARLFYHRPVFAILDECTSAVSHAMERRLYRLCAKYNITCITISHRPALTAFHDLRLELDGKGGYDVQELAHNTTAMLRHSSDSSSSSSNADDDGGDGSVSRESDDAIVVPHPSASLVQHASDGGEDGEEKNITLTHHHHHHHHHHHQQQPREHASLASPLTSMPRTSRLRRLFKLLRFLVPSITKRAGKMLVALGAVVIFRVALTDRIARLNGETVRLLLLDDLPGFKRLVGISLLQCVASSVLAPTLIYLTRSLSLHWRNQLQDRLSALFFKRKAFYKAIHVHPDITNVEQRMTDDIEKLCLELANTFPDIVKPVADLVWFSLQSWRLIGARRTAMLYTYVVVGFAVLKSITPNFEGLVKKSATLEGSFRFVQRRLRTHGESIAFFGGNEKEGSIALAAFNDIVKHTKHTVASKWMYGIVDNFVVKQLPTIVTWVLSLMYAQQVSPTAAYTQDVREGGQLGFDLRFVASAISHIFIGSGEMLQLLKRFQELSGYARRVIEMEDLLLALDAQSQRREGAGAVLAGNMITFEGADIVTPTGRTLINDLTLSIPQGEALLITGPNTSGKSSLFRVLGGLWPLRAGTIVKPGGHHNTTVKELFLVPQRPYCASGSLADQITYPETADTADPAVIARLNALLASVNLSYLVDRQGGWDAVDAWENVLSLGEQQRLGMARLFFHEPLYGVLDQCTDAVSVDVEEQLYREAEKRGITIITISQRAALTTHHTKELQLLGVDAAWKINATQAIADAHGTDGGDADKGSTPAASGRDDDDDGGDDGDGDGGSSDEDVEDLMAH</sequence>
<keyword evidence="6" id="KW-1133">Transmembrane helix</keyword>
<dbReference type="InterPro" id="IPR003593">
    <property type="entry name" value="AAA+_ATPase"/>
</dbReference>
<evidence type="ECO:0000259" key="9">
    <source>
        <dbReference type="PROSITE" id="PS50893"/>
    </source>
</evidence>
<dbReference type="eggNOG" id="KOG0060">
    <property type="taxonomic scope" value="Eukaryota"/>
</dbReference>
<dbReference type="OrthoDB" id="422637at2759"/>
<evidence type="ECO:0000256" key="1">
    <source>
        <dbReference type="ARBA" id="ARBA00008575"/>
    </source>
</evidence>
<dbReference type="GO" id="GO:0015910">
    <property type="term" value="P:long-chain fatty acid import into peroxisome"/>
    <property type="evidence" value="ECO:0007669"/>
    <property type="project" value="TreeGrafter"/>
</dbReference>
<dbReference type="InterPro" id="IPR027417">
    <property type="entry name" value="P-loop_NTPase"/>
</dbReference>
<dbReference type="GeneID" id="16070572"/>
<dbReference type="GO" id="GO:0007031">
    <property type="term" value="P:peroxisome organization"/>
    <property type="evidence" value="ECO:0007669"/>
    <property type="project" value="TreeGrafter"/>
</dbReference>
<feature type="compositionally biased region" description="Basic residues" evidence="8">
    <location>
        <begin position="490"/>
        <end position="502"/>
    </location>
</feature>
<feature type="compositionally biased region" description="Basic and acidic residues" evidence="8">
    <location>
        <begin position="1104"/>
        <end position="1113"/>
    </location>
</feature>
<dbReference type="GO" id="GO:0016887">
    <property type="term" value="F:ATP hydrolysis activity"/>
    <property type="evidence" value="ECO:0007669"/>
    <property type="project" value="InterPro"/>
</dbReference>
<feature type="compositionally biased region" description="Acidic residues" evidence="8">
    <location>
        <begin position="1123"/>
        <end position="1149"/>
    </location>
</feature>
<keyword evidence="3" id="KW-0812">Transmembrane</keyword>
<dbReference type="GO" id="GO:0005324">
    <property type="term" value="F:long-chain fatty acid transmembrane transporter activity"/>
    <property type="evidence" value="ECO:0007669"/>
    <property type="project" value="TreeGrafter"/>
</dbReference>
<accession>F2ULF8</accession>
<keyword evidence="4" id="KW-0547">Nucleotide-binding</keyword>
<feature type="domain" description="ABC transporter" evidence="9">
    <location>
        <begin position="882"/>
        <end position="1113"/>
    </location>
</feature>
<dbReference type="InterPro" id="IPR050835">
    <property type="entry name" value="ABC_transporter_sub-D"/>
</dbReference>
<dbReference type="SUPFAM" id="SSF52540">
    <property type="entry name" value="P-loop containing nucleoside triphosphate hydrolases"/>
    <property type="match status" value="2"/>
</dbReference>
<comment type="similarity">
    <text evidence="1">Belongs to the ABC transporter superfamily. ABCD family. Peroxisomal fatty acyl CoA transporter (TC 3.A.1.203) subfamily.</text>
</comment>
<evidence type="ECO:0000256" key="6">
    <source>
        <dbReference type="ARBA" id="ARBA00022989"/>
    </source>
</evidence>
<feature type="domain" description="ABC transporter" evidence="9">
    <location>
        <begin position="209"/>
        <end position="440"/>
    </location>
</feature>
<feature type="region of interest" description="Disordered" evidence="8">
    <location>
        <begin position="430"/>
        <end position="457"/>
    </location>
</feature>
<keyword evidence="5 10" id="KW-0067">ATP-binding</keyword>
<protein>
    <submittedName>
        <fullName evidence="10">ATP-binding cassette</fullName>
    </submittedName>
</protein>
<dbReference type="GO" id="GO:0005778">
    <property type="term" value="C:peroxisomal membrane"/>
    <property type="evidence" value="ECO:0007669"/>
    <property type="project" value="TreeGrafter"/>
</dbReference>